<feature type="domain" description="HTH cro/C1-type" evidence="2">
    <location>
        <begin position="65"/>
        <end position="119"/>
    </location>
</feature>
<evidence type="ECO:0000259" key="2">
    <source>
        <dbReference type="PROSITE" id="PS50943"/>
    </source>
</evidence>
<dbReference type="InterPro" id="IPR010982">
    <property type="entry name" value="Lambda_DNA-bd_dom_sf"/>
</dbReference>
<dbReference type="PANTHER" id="PTHR46797:SF1">
    <property type="entry name" value="METHYLPHOSPHONATE SYNTHASE"/>
    <property type="match status" value="1"/>
</dbReference>
<dbReference type="SUPFAM" id="SSF47413">
    <property type="entry name" value="lambda repressor-like DNA-binding domains"/>
    <property type="match status" value="1"/>
</dbReference>
<dbReference type="Proteomes" id="UP000179243">
    <property type="component" value="Unassembled WGS sequence"/>
</dbReference>
<dbReference type="AlphaFoldDB" id="A0A1F7F972"/>
<dbReference type="Pfam" id="PF01381">
    <property type="entry name" value="HTH_3"/>
    <property type="match status" value="1"/>
</dbReference>
<dbReference type="CDD" id="cd00093">
    <property type="entry name" value="HTH_XRE"/>
    <property type="match status" value="1"/>
</dbReference>
<name>A0A1F7F972_UNCRA</name>
<keyword evidence="1" id="KW-0238">DNA-binding</keyword>
<dbReference type="PROSITE" id="PS50943">
    <property type="entry name" value="HTH_CROC1"/>
    <property type="match status" value="1"/>
</dbReference>
<organism evidence="3 4">
    <name type="scientific">Candidatus Raymondbacteria bacterium RIFOXYD12_FULL_49_13</name>
    <dbReference type="NCBI Taxonomy" id="1817890"/>
    <lineage>
        <taxon>Bacteria</taxon>
        <taxon>Raymondiibacteriota</taxon>
    </lineage>
</organism>
<dbReference type="InterPro" id="IPR050807">
    <property type="entry name" value="TransReg_Diox_bact_type"/>
</dbReference>
<dbReference type="PANTHER" id="PTHR46797">
    <property type="entry name" value="HTH-TYPE TRANSCRIPTIONAL REGULATOR"/>
    <property type="match status" value="1"/>
</dbReference>
<accession>A0A1F7F972</accession>
<evidence type="ECO:0000313" key="4">
    <source>
        <dbReference type="Proteomes" id="UP000179243"/>
    </source>
</evidence>
<reference evidence="3 4" key="1">
    <citation type="journal article" date="2016" name="Nat. Commun.">
        <title>Thousands of microbial genomes shed light on interconnected biogeochemical processes in an aquifer system.</title>
        <authorList>
            <person name="Anantharaman K."/>
            <person name="Brown C.T."/>
            <person name="Hug L.A."/>
            <person name="Sharon I."/>
            <person name="Castelle C.J."/>
            <person name="Probst A.J."/>
            <person name="Thomas B.C."/>
            <person name="Singh A."/>
            <person name="Wilkins M.J."/>
            <person name="Karaoz U."/>
            <person name="Brodie E.L."/>
            <person name="Williams K.H."/>
            <person name="Hubbard S.S."/>
            <person name="Banfield J.F."/>
        </authorList>
    </citation>
    <scope>NUCLEOTIDE SEQUENCE [LARGE SCALE GENOMIC DNA]</scope>
</reference>
<dbReference type="EMBL" id="MFYX01000098">
    <property type="protein sequence ID" value="OGK03066.1"/>
    <property type="molecule type" value="Genomic_DNA"/>
</dbReference>
<gene>
    <name evidence="3" type="ORF">A2519_21495</name>
</gene>
<dbReference type="SMART" id="SM00530">
    <property type="entry name" value="HTH_XRE"/>
    <property type="match status" value="1"/>
</dbReference>
<dbReference type="InterPro" id="IPR001387">
    <property type="entry name" value="Cro/C1-type_HTH"/>
</dbReference>
<proteinExistence type="predicted"/>
<comment type="caution">
    <text evidence="3">The sequence shown here is derived from an EMBL/GenBank/DDBJ whole genome shotgun (WGS) entry which is preliminary data.</text>
</comment>
<dbReference type="GO" id="GO:0003677">
    <property type="term" value="F:DNA binding"/>
    <property type="evidence" value="ECO:0007669"/>
    <property type="project" value="UniProtKB-KW"/>
</dbReference>
<sequence>MLAVVKTPHIEISLNGAGAKEAVSWLSKKFDVEVISPDAPESETVNIDDTEFWTEMQRNRVGNLLEAARLKAGFTQEQAAKTMGVKQNMISDYENGRRRLSQRMAQRFADALGVKVERFFNRK</sequence>
<evidence type="ECO:0000256" key="1">
    <source>
        <dbReference type="ARBA" id="ARBA00023125"/>
    </source>
</evidence>
<dbReference type="Gene3D" id="1.10.260.40">
    <property type="entry name" value="lambda repressor-like DNA-binding domains"/>
    <property type="match status" value="1"/>
</dbReference>
<dbReference type="GO" id="GO:0005829">
    <property type="term" value="C:cytosol"/>
    <property type="evidence" value="ECO:0007669"/>
    <property type="project" value="TreeGrafter"/>
</dbReference>
<evidence type="ECO:0000313" key="3">
    <source>
        <dbReference type="EMBL" id="OGK03066.1"/>
    </source>
</evidence>
<dbReference type="GO" id="GO:0003700">
    <property type="term" value="F:DNA-binding transcription factor activity"/>
    <property type="evidence" value="ECO:0007669"/>
    <property type="project" value="TreeGrafter"/>
</dbReference>
<protein>
    <recommendedName>
        <fullName evidence="2">HTH cro/C1-type domain-containing protein</fullName>
    </recommendedName>
</protein>